<dbReference type="InterPro" id="IPR039279">
    <property type="entry name" value="QRT3-like"/>
</dbReference>
<dbReference type="STRING" id="1088818.A0A2I0AKI2"/>
<dbReference type="OrthoDB" id="1046782at2759"/>
<dbReference type="AlphaFoldDB" id="A0A2I0AKI2"/>
<protein>
    <submittedName>
        <fullName evidence="3">Polygalacturonase QRT3</fullName>
    </submittedName>
</protein>
<feature type="chain" id="PRO_5014181938" evidence="1">
    <location>
        <begin position="34"/>
        <end position="503"/>
    </location>
</feature>
<organism evidence="3 4">
    <name type="scientific">Apostasia shenzhenica</name>
    <dbReference type="NCBI Taxonomy" id="1088818"/>
    <lineage>
        <taxon>Eukaryota</taxon>
        <taxon>Viridiplantae</taxon>
        <taxon>Streptophyta</taxon>
        <taxon>Embryophyta</taxon>
        <taxon>Tracheophyta</taxon>
        <taxon>Spermatophyta</taxon>
        <taxon>Magnoliopsida</taxon>
        <taxon>Liliopsida</taxon>
        <taxon>Asparagales</taxon>
        <taxon>Orchidaceae</taxon>
        <taxon>Apostasioideae</taxon>
        <taxon>Apostasia</taxon>
    </lineage>
</organism>
<dbReference type="Pfam" id="PF12708">
    <property type="entry name" value="Pect-lyase_RHGA_epim"/>
    <property type="match status" value="1"/>
</dbReference>
<evidence type="ECO:0000256" key="1">
    <source>
        <dbReference type="SAM" id="SignalP"/>
    </source>
</evidence>
<sequence length="503" mass="53361">MAISRNGGVLRRLPLLLALVAAVLSASPAGACAADCQHLGGATISDNQHFRRWDFLRHRSDRLSIFGGPSASPPSLPPPPPSISISHSRIFHVTDYGADPTGATDSSPAISRAISDAFNYSSGLQLMPGIPNLGGAEIHLDGGVYLLNSPITFPSTGGNIKIHGGSLRASDDFPANRYIIELQSYSPSSGISPSAYHYEFVTLSGLMLDANFRGGGIAVVNSLRTLIDGCYIVHFTSDGIYVHGGHETFIRSSFLGQYITAGGDHREKTFSGTGIRLMGNDNSVTDVVIFSAETGILIAGAANTITGVHCYNKATAWGGVGIHVKVAGRSQTRILNSYMDFTGILAEDPVQLVIAGCYFLGNARVTLRSVNGVMRGVNIVDNIFSGSGYGVDIVGLDESSKRFVVVDGVVVERNSVEGMRLRSTAATASVEGKGTTWTVDFSSVLLFENRIDQMQYTLAPAESTFTNHALRNVSDNRVVIVSSAAVRATVHVSVSQSMNFLKA</sequence>
<dbReference type="PANTHER" id="PTHR33928:SF7">
    <property type="entry name" value="POLYGALACTURONASE QRT3"/>
    <property type="match status" value="1"/>
</dbReference>
<evidence type="ECO:0000313" key="4">
    <source>
        <dbReference type="Proteomes" id="UP000236161"/>
    </source>
</evidence>
<dbReference type="InterPro" id="IPR006626">
    <property type="entry name" value="PbH1"/>
</dbReference>
<reference evidence="3 4" key="1">
    <citation type="journal article" date="2017" name="Nature">
        <title>The Apostasia genome and the evolution of orchids.</title>
        <authorList>
            <person name="Zhang G.Q."/>
            <person name="Liu K.W."/>
            <person name="Li Z."/>
            <person name="Lohaus R."/>
            <person name="Hsiao Y.Y."/>
            <person name="Niu S.C."/>
            <person name="Wang J.Y."/>
            <person name="Lin Y.C."/>
            <person name="Xu Q."/>
            <person name="Chen L.J."/>
            <person name="Yoshida K."/>
            <person name="Fujiwara S."/>
            <person name="Wang Z.W."/>
            <person name="Zhang Y.Q."/>
            <person name="Mitsuda N."/>
            <person name="Wang M."/>
            <person name="Liu G.H."/>
            <person name="Pecoraro L."/>
            <person name="Huang H.X."/>
            <person name="Xiao X.J."/>
            <person name="Lin M."/>
            <person name="Wu X.Y."/>
            <person name="Wu W.L."/>
            <person name="Chen Y.Y."/>
            <person name="Chang S.B."/>
            <person name="Sakamoto S."/>
            <person name="Ohme-Takagi M."/>
            <person name="Yagi M."/>
            <person name="Zeng S.J."/>
            <person name="Shen C.Y."/>
            <person name="Yeh C.M."/>
            <person name="Luo Y.B."/>
            <person name="Tsai W.C."/>
            <person name="Van de Peer Y."/>
            <person name="Liu Z.J."/>
        </authorList>
    </citation>
    <scope>NUCLEOTIDE SEQUENCE [LARGE SCALE GENOMIC DNA]</scope>
    <source>
        <strain evidence="4">cv. Shenzhen</strain>
        <tissue evidence="3">Stem</tissue>
    </source>
</reference>
<dbReference type="EMBL" id="KZ451975">
    <property type="protein sequence ID" value="PKA56069.1"/>
    <property type="molecule type" value="Genomic_DNA"/>
</dbReference>
<accession>A0A2I0AKI2</accession>
<keyword evidence="4" id="KW-1185">Reference proteome</keyword>
<dbReference type="InterPro" id="IPR024535">
    <property type="entry name" value="RHGA/B-epi-like_pectate_lyase"/>
</dbReference>
<feature type="domain" description="Rhamnogalacturonase A/B/Epimerase-like pectate lyase" evidence="2">
    <location>
        <begin position="91"/>
        <end position="312"/>
    </location>
</feature>
<evidence type="ECO:0000259" key="2">
    <source>
        <dbReference type="Pfam" id="PF12708"/>
    </source>
</evidence>
<dbReference type="InterPro" id="IPR012334">
    <property type="entry name" value="Pectin_lyas_fold"/>
</dbReference>
<name>A0A2I0AKI2_9ASPA</name>
<dbReference type="Gene3D" id="2.160.20.10">
    <property type="entry name" value="Single-stranded right-handed beta-helix, Pectin lyase-like"/>
    <property type="match status" value="1"/>
</dbReference>
<feature type="signal peptide" evidence="1">
    <location>
        <begin position="1"/>
        <end position="33"/>
    </location>
</feature>
<dbReference type="SUPFAM" id="SSF51126">
    <property type="entry name" value="Pectin lyase-like"/>
    <property type="match status" value="1"/>
</dbReference>
<dbReference type="SMART" id="SM00710">
    <property type="entry name" value="PbH1"/>
    <property type="match status" value="6"/>
</dbReference>
<evidence type="ECO:0000313" key="3">
    <source>
        <dbReference type="EMBL" id="PKA56069.1"/>
    </source>
</evidence>
<keyword evidence="1" id="KW-0732">Signal</keyword>
<dbReference type="PANTHER" id="PTHR33928">
    <property type="entry name" value="POLYGALACTURONASE QRT3"/>
    <property type="match status" value="1"/>
</dbReference>
<dbReference type="Proteomes" id="UP000236161">
    <property type="component" value="Unassembled WGS sequence"/>
</dbReference>
<proteinExistence type="predicted"/>
<dbReference type="GO" id="GO:0004650">
    <property type="term" value="F:polygalacturonase activity"/>
    <property type="evidence" value="ECO:0007669"/>
    <property type="project" value="InterPro"/>
</dbReference>
<dbReference type="InterPro" id="IPR011050">
    <property type="entry name" value="Pectin_lyase_fold/virulence"/>
</dbReference>
<gene>
    <name evidence="3" type="primary">QRT3</name>
    <name evidence="3" type="ORF">AXF42_Ash015554</name>
</gene>